<dbReference type="OrthoDB" id="954262at2"/>
<dbReference type="InterPro" id="IPR012347">
    <property type="entry name" value="Ferritin-like"/>
</dbReference>
<sequence>MNILKLLADLVAVDPDSYERLSGRRGALTSLGQTGRRAVAAAVPLAFGAVLTKAYGRKSSTILDAFTLALTLEYLESDFYSRALSSSLAFPGTTKAVIEQIAKHEQDHVAFLQATLRASGVEVPAKPTFDFTGSKNGTRTPLFPTVFQDFGTFLKVAQLLEDTGVRAYKGQVDALITDNDLLDAALRIHAVEARHAAHIRGMRRALGANVRPWISTKDESITTAGVTDAVYAGEEAARQLLPDLVNYFPKATSLVVTGTREQATISLGEAFDEPMTAPTATSIAGLFLV</sequence>
<dbReference type="AlphaFoldDB" id="A0A4Z0QAI0"/>
<comment type="caution">
    <text evidence="1">The sequence shown here is derived from an EMBL/GenBank/DDBJ whole genome shotgun (WGS) entry which is preliminary data.</text>
</comment>
<proteinExistence type="predicted"/>
<protein>
    <submittedName>
        <fullName evidence="1">Ferritin-like domain-containing protein</fullName>
    </submittedName>
</protein>
<evidence type="ECO:0000313" key="1">
    <source>
        <dbReference type="EMBL" id="TGE27030.1"/>
    </source>
</evidence>
<reference evidence="1 2" key="1">
    <citation type="submission" date="2019-04" db="EMBL/GenBank/DDBJ databases">
        <authorList>
            <person name="Feng G."/>
            <person name="Zhang J."/>
            <person name="Zhu H."/>
        </authorList>
    </citation>
    <scope>NUCLEOTIDE SEQUENCE [LARGE SCALE GENOMIC DNA]</scope>
    <source>
        <strain evidence="1 2">9PBR-1</strain>
    </source>
</reference>
<dbReference type="Proteomes" id="UP000298471">
    <property type="component" value="Unassembled WGS sequence"/>
</dbReference>
<dbReference type="Pfam" id="PF13668">
    <property type="entry name" value="Ferritin_2"/>
    <property type="match status" value="1"/>
</dbReference>
<keyword evidence="2" id="KW-1185">Reference proteome</keyword>
<organism evidence="1 2">
    <name type="scientific">Hymenobacter metallicola</name>
    <dbReference type="NCBI Taxonomy" id="2563114"/>
    <lineage>
        <taxon>Bacteria</taxon>
        <taxon>Pseudomonadati</taxon>
        <taxon>Bacteroidota</taxon>
        <taxon>Cytophagia</taxon>
        <taxon>Cytophagales</taxon>
        <taxon>Hymenobacteraceae</taxon>
        <taxon>Hymenobacter</taxon>
    </lineage>
</organism>
<gene>
    <name evidence="1" type="ORF">E5K02_11535</name>
</gene>
<evidence type="ECO:0000313" key="2">
    <source>
        <dbReference type="Proteomes" id="UP000298471"/>
    </source>
</evidence>
<dbReference type="CDD" id="cd00657">
    <property type="entry name" value="Ferritin_like"/>
    <property type="match status" value="1"/>
</dbReference>
<dbReference type="SUPFAM" id="SSF47240">
    <property type="entry name" value="Ferritin-like"/>
    <property type="match status" value="1"/>
</dbReference>
<dbReference type="EMBL" id="SRMB01000002">
    <property type="protein sequence ID" value="TGE27030.1"/>
    <property type="molecule type" value="Genomic_DNA"/>
</dbReference>
<accession>A0A4Z0QAI0</accession>
<dbReference type="Gene3D" id="1.20.1260.10">
    <property type="match status" value="1"/>
</dbReference>
<dbReference type="InterPro" id="IPR009078">
    <property type="entry name" value="Ferritin-like_SF"/>
</dbReference>
<name>A0A4Z0QAI0_9BACT</name>
<dbReference type="RefSeq" id="WP_135394957.1">
    <property type="nucleotide sequence ID" value="NZ_SRMB01000002.1"/>
</dbReference>